<accession>A0AAV4A6C2</accession>
<organism evidence="4 5">
    <name type="scientific">Plakobranchus ocellatus</name>
    <dbReference type="NCBI Taxonomy" id="259542"/>
    <lineage>
        <taxon>Eukaryota</taxon>
        <taxon>Metazoa</taxon>
        <taxon>Spiralia</taxon>
        <taxon>Lophotrochozoa</taxon>
        <taxon>Mollusca</taxon>
        <taxon>Gastropoda</taxon>
        <taxon>Heterobranchia</taxon>
        <taxon>Euthyneura</taxon>
        <taxon>Panpulmonata</taxon>
        <taxon>Sacoglossa</taxon>
        <taxon>Placobranchoidea</taxon>
        <taxon>Plakobranchidae</taxon>
        <taxon>Plakobranchus</taxon>
    </lineage>
</organism>
<dbReference type="Proteomes" id="UP000735302">
    <property type="component" value="Unassembled WGS sequence"/>
</dbReference>
<dbReference type="GO" id="GO:0000775">
    <property type="term" value="C:chromosome, centromeric region"/>
    <property type="evidence" value="ECO:0007669"/>
    <property type="project" value="TreeGrafter"/>
</dbReference>
<dbReference type="PANTHER" id="PTHR13395">
    <property type="entry name" value="SISTER CHROMATID COHESION PROTEIN DCC1-RELATED"/>
    <property type="match status" value="1"/>
</dbReference>
<proteinExistence type="inferred from homology"/>
<dbReference type="AlphaFoldDB" id="A0AAV4A6C2"/>
<reference evidence="4 5" key="1">
    <citation type="journal article" date="2021" name="Elife">
        <title>Chloroplast acquisition without the gene transfer in kleptoplastic sea slugs, Plakobranchus ocellatus.</title>
        <authorList>
            <person name="Maeda T."/>
            <person name="Takahashi S."/>
            <person name="Yoshida T."/>
            <person name="Shimamura S."/>
            <person name="Takaki Y."/>
            <person name="Nagai Y."/>
            <person name="Toyoda A."/>
            <person name="Suzuki Y."/>
            <person name="Arimoto A."/>
            <person name="Ishii H."/>
            <person name="Satoh N."/>
            <person name="Nishiyama T."/>
            <person name="Hasebe M."/>
            <person name="Maruyama T."/>
            <person name="Minagawa J."/>
            <person name="Obokata J."/>
            <person name="Shigenobu S."/>
        </authorList>
    </citation>
    <scope>NUCLEOTIDE SEQUENCE [LARGE SCALE GENOMIC DNA]</scope>
</reference>
<gene>
    <name evidence="4" type="ORF">PoB_002976400</name>
</gene>
<dbReference type="EMBL" id="BLXT01003724">
    <property type="protein sequence ID" value="GFO03259.1"/>
    <property type="molecule type" value="Genomic_DNA"/>
</dbReference>
<evidence type="ECO:0000256" key="3">
    <source>
        <dbReference type="ARBA" id="ARBA00022705"/>
    </source>
</evidence>
<dbReference type="GO" id="GO:0006260">
    <property type="term" value="P:DNA replication"/>
    <property type="evidence" value="ECO:0007669"/>
    <property type="project" value="UniProtKB-KW"/>
</dbReference>
<dbReference type="Pfam" id="PF09724">
    <property type="entry name" value="Dcc1"/>
    <property type="match status" value="1"/>
</dbReference>
<evidence type="ECO:0000313" key="5">
    <source>
        <dbReference type="Proteomes" id="UP000735302"/>
    </source>
</evidence>
<name>A0AAV4A6C2_9GAST</name>
<keyword evidence="3" id="KW-0235">DNA replication</keyword>
<evidence type="ECO:0000256" key="2">
    <source>
        <dbReference type="ARBA" id="ARBA00017682"/>
    </source>
</evidence>
<evidence type="ECO:0000313" key="4">
    <source>
        <dbReference type="EMBL" id="GFO03259.1"/>
    </source>
</evidence>
<protein>
    <recommendedName>
        <fullName evidence="2">Sister chromatid cohesion protein DCC1</fullName>
    </recommendedName>
</protein>
<dbReference type="PANTHER" id="PTHR13395:SF6">
    <property type="entry name" value="SISTER CHROMATID COHESION PROTEIN DCC1"/>
    <property type="match status" value="1"/>
</dbReference>
<dbReference type="GO" id="GO:0034088">
    <property type="term" value="P:maintenance of mitotic sister chromatid cohesion"/>
    <property type="evidence" value="ECO:0007669"/>
    <property type="project" value="TreeGrafter"/>
</dbReference>
<dbReference type="GO" id="GO:0031390">
    <property type="term" value="C:Ctf18 RFC-like complex"/>
    <property type="evidence" value="ECO:0007669"/>
    <property type="project" value="InterPro"/>
</dbReference>
<evidence type="ECO:0000256" key="1">
    <source>
        <dbReference type="ARBA" id="ARBA00007017"/>
    </source>
</evidence>
<dbReference type="InterPro" id="IPR019128">
    <property type="entry name" value="Dcc1"/>
</dbReference>
<keyword evidence="5" id="KW-1185">Reference proteome</keyword>
<dbReference type="GO" id="GO:0000785">
    <property type="term" value="C:chromatin"/>
    <property type="evidence" value="ECO:0007669"/>
    <property type="project" value="TreeGrafter"/>
</dbReference>
<comment type="similarity">
    <text evidence="1">Belongs to the DCC1 family.</text>
</comment>
<comment type="caution">
    <text evidence="4">The sequence shown here is derived from an EMBL/GenBank/DDBJ whole genome shotgun (WGS) entry which is preliminary data.</text>
</comment>
<sequence>MTSHVGMNEASCSRSISDINSILEFAKLDPADFRPQVQCLYFSEQLENDAVKLMELEAPLQEALQAGKRLEIRGDPGDGAVIVTENQTFEVKEAETSNSMLMIPSLVYGSNIPDEGEQNIANQQVSSIIHNYFELKRVKPRLSKLRALLSENPFRGTECEGDEQDTGKKYTFSELQHKVQASDAELKEGLIKMNACELKGFWRLLDFEYASTVLYHILQLCEERDWLHSGLSMVECLEVLEELFPGEVIKHLVRSHAKTDQDSMETDTEKDVYYFCEDKICKHFAELCLKNSGKFNLNDFLRVWQESVSDGMQTSLAQIEGMALIDSDARPPVIWYYNVDLLPEDVNERFEVLFEERKKWSLEDITPYIR</sequence>